<keyword evidence="2" id="KW-1185">Reference proteome</keyword>
<reference evidence="1 2" key="2">
    <citation type="journal article" date="2022" name="Mol. Ecol. Resour.">
        <title>The genomes of chicory, endive, great burdock and yacon provide insights into Asteraceae paleo-polyploidization history and plant inulin production.</title>
        <authorList>
            <person name="Fan W."/>
            <person name="Wang S."/>
            <person name="Wang H."/>
            <person name="Wang A."/>
            <person name="Jiang F."/>
            <person name="Liu H."/>
            <person name="Zhao H."/>
            <person name="Xu D."/>
            <person name="Zhang Y."/>
        </authorList>
    </citation>
    <scope>NUCLEOTIDE SEQUENCE [LARGE SCALE GENOMIC DNA]</scope>
    <source>
        <strain evidence="2">cv. Niubang</strain>
    </source>
</reference>
<organism evidence="1 2">
    <name type="scientific">Arctium lappa</name>
    <name type="common">Greater burdock</name>
    <name type="synonym">Lappa major</name>
    <dbReference type="NCBI Taxonomy" id="4217"/>
    <lineage>
        <taxon>Eukaryota</taxon>
        <taxon>Viridiplantae</taxon>
        <taxon>Streptophyta</taxon>
        <taxon>Embryophyta</taxon>
        <taxon>Tracheophyta</taxon>
        <taxon>Spermatophyta</taxon>
        <taxon>Magnoliopsida</taxon>
        <taxon>eudicotyledons</taxon>
        <taxon>Gunneridae</taxon>
        <taxon>Pentapetalae</taxon>
        <taxon>asterids</taxon>
        <taxon>campanulids</taxon>
        <taxon>Asterales</taxon>
        <taxon>Asteraceae</taxon>
        <taxon>Carduoideae</taxon>
        <taxon>Cardueae</taxon>
        <taxon>Arctiinae</taxon>
        <taxon>Arctium</taxon>
    </lineage>
</organism>
<reference evidence="2" key="1">
    <citation type="journal article" date="2022" name="Mol. Ecol. Resour.">
        <title>The genomes of chicory, endive, great burdock and yacon provide insights into Asteraceae palaeo-polyploidization history and plant inulin production.</title>
        <authorList>
            <person name="Fan W."/>
            <person name="Wang S."/>
            <person name="Wang H."/>
            <person name="Wang A."/>
            <person name="Jiang F."/>
            <person name="Liu H."/>
            <person name="Zhao H."/>
            <person name="Xu D."/>
            <person name="Zhang Y."/>
        </authorList>
    </citation>
    <scope>NUCLEOTIDE SEQUENCE [LARGE SCALE GENOMIC DNA]</scope>
    <source>
        <strain evidence="2">cv. Niubang</strain>
    </source>
</reference>
<evidence type="ECO:0000313" key="1">
    <source>
        <dbReference type="EMBL" id="KAI3693350.1"/>
    </source>
</evidence>
<name>A0ACB8Z6L0_ARCLA</name>
<proteinExistence type="predicted"/>
<accession>A0ACB8Z6L0</accession>
<dbReference type="EMBL" id="CM042057">
    <property type="protein sequence ID" value="KAI3693350.1"/>
    <property type="molecule type" value="Genomic_DNA"/>
</dbReference>
<sequence length="107" mass="11993">MLDFNPSPILDKDDIKRQDFPNNFLFGVATSAHQVEGAWNADGKGLSIWDCFALRNPDKIDGGANACVTVDSYSRMKAYVDPEYPEMLSWVYLCPDELTELLSSPDE</sequence>
<evidence type="ECO:0000313" key="2">
    <source>
        <dbReference type="Proteomes" id="UP001055879"/>
    </source>
</evidence>
<gene>
    <name evidence="1" type="ORF">L6452_33185</name>
</gene>
<protein>
    <submittedName>
        <fullName evidence="1">Uncharacterized protein</fullName>
    </submittedName>
</protein>
<dbReference type="Proteomes" id="UP001055879">
    <property type="component" value="Linkage Group LG11"/>
</dbReference>
<comment type="caution">
    <text evidence="1">The sequence shown here is derived from an EMBL/GenBank/DDBJ whole genome shotgun (WGS) entry which is preliminary data.</text>
</comment>